<organism evidence="4">
    <name type="scientific">Onchocerca flexuosa</name>
    <dbReference type="NCBI Taxonomy" id="387005"/>
    <lineage>
        <taxon>Eukaryota</taxon>
        <taxon>Metazoa</taxon>
        <taxon>Ecdysozoa</taxon>
        <taxon>Nematoda</taxon>
        <taxon>Chromadorea</taxon>
        <taxon>Rhabditida</taxon>
        <taxon>Spirurina</taxon>
        <taxon>Spiruromorpha</taxon>
        <taxon>Filarioidea</taxon>
        <taxon>Onchocercidae</taxon>
        <taxon>Onchocerca</taxon>
    </lineage>
</organism>
<accession>A0A183H3D8</accession>
<dbReference type="AlphaFoldDB" id="A0A183H3D8"/>
<evidence type="ECO:0000256" key="1">
    <source>
        <dbReference type="SAM" id="MobiDB-lite"/>
    </source>
</evidence>
<gene>
    <name evidence="2" type="ORF">OFLC_LOCUS1998</name>
</gene>
<keyword evidence="3" id="KW-1185">Reference proteome</keyword>
<dbReference type="Proteomes" id="UP000267606">
    <property type="component" value="Unassembled WGS sequence"/>
</dbReference>
<feature type="region of interest" description="Disordered" evidence="1">
    <location>
        <begin position="77"/>
        <end position="99"/>
    </location>
</feature>
<reference evidence="2 3" key="2">
    <citation type="submission" date="2018-11" db="EMBL/GenBank/DDBJ databases">
        <authorList>
            <consortium name="Pathogen Informatics"/>
        </authorList>
    </citation>
    <scope>NUCLEOTIDE SEQUENCE [LARGE SCALE GENOMIC DNA]</scope>
</reference>
<proteinExistence type="predicted"/>
<evidence type="ECO:0000313" key="2">
    <source>
        <dbReference type="EMBL" id="VDO31529.1"/>
    </source>
</evidence>
<dbReference type="EMBL" id="UZAJ01001070">
    <property type="protein sequence ID" value="VDO31529.1"/>
    <property type="molecule type" value="Genomic_DNA"/>
</dbReference>
<protein>
    <submittedName>
        <fullName evidence="4">TIMELESS-interacting protein</fullName>
    </submittedName>
</protein>
<reference evidence="4" key="1">
    <citation type="submission" date="2016-06" db="UniProtKB">
        <authorList>
            <consortium name="WormBaseParasite"/>
        </authorList>
    </citation>
    <scope>IDENTIFICATION</scope>
</reference>
<name>A0A183H3D8_9BILA</name>
<sequence>MGQRLNHVFSDWDLDRCRCEIVDYLNEMWGVKKLLDPFIESEHLTGRYLLENEIPLRKAKYQMTALTSSIYRRDERKNGRLQEKCDGPPKQAGKEEREE</sequence>
<evidence type="ECO:0000313" key="3">
    <source>
        <dbReference type="Proteomes" id="UP000267606"/>
    </source>
</evidence>
<dbReference type="WBParaSite" id="OFLC_0000199701-mRNA-1">
    <property type="protein sequence ID" value="OFLC_0000199701-mRNA-1"/>
    <property type="gene ID" value="OFLC_0000199701"/>
</dbReference>
<evidence type="ECO:0000313" key="4">
    <source>
        <dbReference type="WBParaSite" id="OFLC_0000199701-mRNA-1"/>
    </source>
</evidence>